<evidence type="ECO:0000313" key="4">
    <source>
        <dbReference type="EnsemblMetazoa" id="PHUM063450-PA"/>
    </source>
</evidence>
<dbReference type="PANTHER" id="PTHR24110">
    <property type="entry name" value="CENTROSOMAL PROTEIN OF 78 KDA"/>
    <property type="match status" value="1"/>
</dbReference>
<feature type="coiled-coil region" evidence="1">
    <location>
        <begin position="452"/>
        <end position="489"/>
    </location>
</feature>
<evidence type="ECO:0000313" key="5">
    <source>
        <dbReference type="Proteomes" id="UP000009046"/>
    </source>
</evidence>
<reference evidence="4" key="3">
    <citation type="submission" date="2020-05" db="UniProtKB">
        <authorList>
            <consortium name="EnsemblMetazoa"/>
        </authorList>
    </citation>
    <scope>IDENTIFICATION</scope>
    <source>
        <strain evidence="4">USDA</strain>
    </source>
</reference>
<proteinExistence type="predicted"/>
<keyword evidence="1" id="KW-0175">Coiled coil</keyword>
<accession>E0VBK3</accession>
<feature type="region of interest" description="Disordered" evidence="2">
    <location>
        <begin position="553"/>
        <end position="576"/>
    </location>
</feature>
<dbReference type="PANTHER" id="PTHR24110:SF3">
    <property type="entry name" value="CENTROSOMAL PROTEIN OF 78 KDA"/>
    <property type="match status" value="1"/>
</dbReference>
<feature type="compositionally biased region" description="Polar residues" evidence="2">
    <location>
        <begin position="389"/>
        <end position="409"/>
    </location>
</feature>
<keyword evidence="5" id="KW-1185">Reference proteome</keyword>
<dbReference type="CTD" id="8231027"/>
<organism>
    <name type="scientific">Pediculus humanus subsp. corporis</name>
    <name type="common">Body louse</name>
    <dbReference type="NCBI Taxonomy" id="121224"/>
    <lineage>
        <taxon>Eukaryota</taxon>
        <taxon>Metazoa</taxon>
        <taxon>Ecdysozoa</taxon>
        <taxon>Arthropoda</taxon>
        <taxon>Hexapoda</taxon>
        <taxon>Insecta</taxon>
        <taxon>Pterygota</taxon>
        <taxon>Neoptera</taxon>
        <taxon>Paraneoptera</taxon>
        <taxon>Psocodea</taxon>
        <taxon>Troctomorpha</taxon>
        <taxon>Phthiraptera</taxon>
        <taxon>Anoplura</taxon>
        <taxon>Pediculidae</taxon>
        <taxon>Pediculus</taxon>
    </lineage>
</organism>
<feature type="compositionally biased region" description="Basic and acidic residues" evidence="2">
    <location>
        <begin position="419"/>
        <end position="431"/>
    </location>
</feature>
<dbReference type="InterPro" id="IPR001611">
    <property type="entry name" value="Leu-rich_rpt"/>
</dbReference>
<dbReference type="eggNOG" id="KOG4308">
    <property type="taxonomic scope" value="Eukaryota"/>
</dbReference>
<evidence type="ECO:0000256" key="1">
    <source>
        <dbReference type="SAM" id="Coils"/>
    </source>
</evidence>
<gene>
    <name evidence="4" type="primary">8231027</name>
    <name evidence="3" type="ORF">Phum_PHUM063450</name>
</gene>
<dbReference type="KEGG" id="phu:Phum_PHUM063450"/>
<name>E0VBK3_PEDHC</name>
<protein>
    <submittedName>
        <fullName evidence="3 4">Ip63 protein, putative</fullName>
    </submittedName>
</protein>
<dbReference type="HOGENOM" id="CLU_380501_0_0_1"/>
<dbReference type="STRING" id="121224.E0VBK3"/>
<feature type="region of interest" description="Disordered" evidence="2">
    <location>
        <begin position="369"/>
        <end position="431"/>
    </location>
</feature>
<dbReference type="Gene3D" id="3.80.10.10">
    <property type="entry name" value="Ribonuclease Inhibitor"/>
    <property type="match status" value="1"/>
</dbReference>
<feature type="compositionally biased region" description="Basic and acidic residues" evidence="2">
    <location>
        <begin position="567"/>
        <end position="576"/>
    </location>
</feature>
<dbReference type="SUPFAM" id="SSF52047">
    <property type="entry name" value="RNI-like"/>
    <property type="match status" value="1"/>
</dbReference>
<dbReference type="InterPro" id="IPR032675">
    <property type="entry name" value="LRR_dom_sf"/>
</dbReference>
<dbReference type="EMBL" id="DS235032">
    <property type="protein sequence ID" value="EEB10759.1"/>
    <property type="molecule type" value="Genomic_DNA"/>
</dbReference>
<dbReference type="InterPro" id="IPR026212">
    <property type="entry name" value="Cep78"/>
</dbReference>
<dbReference type="OMA" id="HATAMER"/>
<dbReference type="SMART" id="SM00368">
    <property type="entry name" value="LRR_RI"/>
    <property type="match status" value="4"/>
</dbReference>
<dbReference type="GO" id="GO:0044782">
    <property type="term" value="P:cilium organization"/>
    <property type="evidence" value="ECO:0007669"/>
    <property type="project" value="TreeGrafter"/>
</dbReference>
<dbReference type="AlphaFoldDB" id="E0VBK3"/>
<dbReference type="RefSeq" id="XP_002423497.1">
    <property type="nucleotide sequence ID" value="XM_002423452.1"/>
</dbReference>
<dbReference type="OrthoDB" id="78308at2759"/>
<dbReference type="GO" id="GO:0005813">
    <property type="term" value="C:centrosome"/>
    <property type="evidence" value="ECO:0007669"/>
    <property type="project" value="TreeGrafter"/>
</dbReference>
<sequence>MTTVERTMSSTSTKLTARSSACSTTSSMRKQNRSHFAKYYSDLCHIQHSHPLSVIKQNLDKGILDFYCDRIKFEEWWSIINALSCDKTLHFVAIRSRHPQRQTLETADTELKARGVTKQPVVTTRFVLLWLTEALKMCLSQSSTLTVLELEGLPLLGDYLTSLTQGLVHTTTLQHLSLSRCPIRDEGAEIICQAIRNLPSVLSLDLSYCGLTEKGAEIIAGLIKYQKLNRYSEAWKQTLRYRDPDVEAMPGLRRITLNSNPNLGDEGINILVEEIKDDLWLRALDVQDCGLTDVGGRILVDLLESNGNLVIVDGRANAFMNEEVLLEIMNQLALNNQNKNDTEYKWINKNPDLNKRKTQRLNARLRPWTGRSSTHLNNKVPPPSEYGSGVTTTRPPFLKRSNTTLNNDSFWKKKQQTMFDKRKDNSKSNENERLRLQLRDLTLLLSQEVSHKLALMEENKALKELLEKEENEKKKLAEAQNSKLHLEDDTLKVIEKTINRFGMYLEQKNKEKDIEENESEVTTARSTEEKDLPELVSNLQVILKKAASSTDQSFEKKKSYKKHKEKARQSKSEIRSTATRDNKLFIDLKVGDHISEENALDKHRMILEKNRRTQWLKNRAKDQIIWEEEETSSNCGDHKSKKQIANKEKSKAQAMFFKLLEERQENRDNFSSKNYNVGFETLNSHDEISSDDSDYDSKSTENLKNQMSRMNFMNNHHWLMAHKCFQNQ</sequence>
<evidence type="ECO:0000256" key="2">
    <source>
        <dbReference type="SAM" id="MobiDB-lite"/>
    </source>
</evidence>
<dbReference type="InParanoid" id="E0VBK3"/>
<reference evidence="3" key="2">
    <citation type="submission" date="2007-04" db="EMBL/GenBank/DDBJ databases">
        <title>The genome of the human body louse.</title>
        <authorList>
            <consortium name="The Human Body Louse Genome Consortium"/>
            <person name="Kirkness E."/>
            <person name="Walenz B."/>
            <person name="Hass B."/>
            <person name="Bruggner R."/>
            <person name="Strausberg R."/>
        </authorList>
    </citation>
    <scope>NUCLEOTIDE SEQUENCE</scope>
    <source>
        <strain evidence="3">USDA</strain>
    </source>
</reference>
<dbReference type="Proteomes" id="UP000009046">
    <property type="component" value="Unassembled WGS sequence"/>
</dbReference>
<dbReference type="GeneID" id="8231027"/>
<dbReference type="PRINTS" id="PR02062">
    <property type="entry name" value="CENTROSOME78"/>
</dbReference>
<dbReference type="GO" id="GO:0036064">
    <property type="term" value="C:ciliary basal body"/>
    <property type="evidence" value="ECO:0007669"/>
    <property type="project" value="TreeGrafter"/>
</dbReference>
<dbReference type="EMBL" id="AAZO01000741">
    <property type="status" value="NOT_ANNOTATED_CDS"/>
    <property type="molecule type" value="Genomic_DNA"/>
</dbReference>
<dbReference type="VEuPathDB" id="VectorBase:PHUM063450"/>
<dbReference type="Pfam" id="PF13516">
    <property type="entry name" value="LRR_6"/>
    <property type="match status" value="3"/>
</dbReference>
<evidence type="ECO:0000313" key="3">
    <source>
        <dbReference type="EMBL" id="EEB10759.1"/>
    </source>
</evidence>
<reference evidence="3" key="1">
    <citation type="submission" date="2007-04" db="EMBL/GenBank/DDBJ databases">
        <title>Annotation of Pediculus humanus corporis strain USDA.</title>
        <authorList>
            <person name="Kirkness E."/>
            <person name="Hannick L."/>
            <person name="Hass B."/>
            <person name="Bruggner R."/>
            <person name="Lawson D."/>
            <person name="Bidwell S."/>
            <person name="Joardar V."/>
            <person name="Caler E."/>
            <person name="Walenz B."/>
            <person name="Inman J."/>
            <person name="Schobel S."/>
            <person name="Galinsky K."/>
            <person name="Amedeo P."/>
            <person name="Strausberg R."/>
        </authorList>
    </citation>
    <scope>NUCLEOTIDE SEQUENCE</scope>
    <source>
        <strain evidence="3">USDA</strain>
    </source>
</reference>
<dbReference type="EnsemblMetazoa" id="PHUM063450-RA">
    <property type="protein sequence ID" value="PHUM063450-PA"/>
    <property type="gene ID" value="PHUM063450"/>
</dbReference>